<dbReference type="HOGENOM" id="CLU_2757712_0_0_1"/>
<accession>A0A0D0TPA4</accession>
<evidence type="ECO:0000313" key="1">
    <source>
        <dbReference type="EMBL" id="KIR48552.1"/>
    </source>
</evidence>
<name>A0A0D0TPA4_CRYGA</name>
<sequence length="71" mass="8071">THSITTSISSILDPTPDSSAYFRINPEEEDCTAGETYKGGGYEQIVGQKWECRCIWRPCPEGEEEKRDSRE</sequence>
<dbReference type="EMBL" id="KN847977">
    <property type="protein sequence ID" value="KIR48552.1"/>
    <property type="molecule type" value="Genomic_DNA"/>
</dbReference>
<dbReference type="AlphaFoldDB" id="A0A0D0TPA4"/>
<reference evidence="1" key="1">
    <citation type="submission" date="2015-01" db="EMBL/GenBank/DDBJ databases">
        <title>The Genome Sequence of Cryptococcus gattii CA1280.</title>
        <authorList>
            <consortium name="The Broad Institute Genomics Platform"/>
            <person name="Cuomo C."/>
            <person name="Litvintseva A."/>
            <person name="Chen Y."/>
            <person name="Heitman J."/>
            <person name="Sun S."/>
            <person name="Springer D."/>
            <person name="Dromer F."/>
            <person name="Young S."/>
            <person name="Zeng Q."/>
            <person name="Gargeya S."/>
            <person name="Abouelleil A."/>
            <person name="Alvarado L."/>
            <person name="Chapman S.B."/>
            <person name="Gainer-Dewar J."/>
            <person name="Goldberg J."/>
            <person name="Griggs A."/>
            <person name="Gujja S."/>
            <person name="Hansen M."/>
            <person name="Howarth C."/>
            <person name="Imamovic A."/>
            <person name="Larimer J."/>
            <person name="Murphy C."/>
            <person name="Naylor J."/>
            <person name="Pearson M."/>
            <person name="Priest M."/>
            <person name="Roberts A."/>
            <person name="Saif S."/>
            <person name="Shea T."/>
            <person name="Sykes S."/>
            <person name="Wortman J."/>
            <person name="Nusbaum C."/>
            <person name="Birren B."/>
        </authorList>
    </citation>
    <scope>NUCLEOTIDE SEQUENCE [LARGE SCALE GENOMIC DNA]</scope>
    <source>
        <strain evidence="1">CA1280</strain>
    </source>
</reference>
<feature type="non-terminal residue" evidence="1">
    <location>
        <position position="1"/>
    </location>
</feature>
<gene>
    <name evidence="1" type="ORF">I312_02402</name>
</gene>
<protein>
    <submittedName>
        <fullName evidence="1">Uncharacterized protein</fullName>
    </submittedName>
</protein>
<proteinExistence type="predicted"/>
<dbReference type="OrthoDB" id="10304826at2759"/>
<organism evidence="1">
    <name type="scientific">Cryptococcus bacillisporus CA1280</name>
    <dbReference type="NCBI Taxonomy" id="1296109"/>
    <lineage>
        <taxon>Eukaryota</taxon>
        <taxon>Fungi</taxon>
        <taxon>Dikarya</taxon>
        <taxon>Basidiomycota</taxon>
        <taxon>Agaricomycotina</taxon>
        <taxon>Tremellomycetes</taxon>
        <taxon>Tremellales</taxon>
        <taxon>Cryptococcaceae</taxon>
        <taxon>Cryptococcus</taxon>
        <taxon>Cryptococcus gattii species complex</taxon>
    </lineage>
</organism>